<evidence type="ECO:0000313" key="1">
    <source>
        <dbReference type="EMBL" id="PHT94819.1"/>
    </source>
</evidence>
<accession>A0A2G3AKQ0</accession>
<gene>
    <name evidence="1" type="ORF">T459_02701</name>
</gene>
<evidence type="ECO:0000313" key="2">
    <source>
        <dbReference type="Proteomes" id="UP000222542"/>
    </source>
</evidence>
<protein>
    <submittedName>
        <fullName evidence="1">Uncharacterized protein</fullName>
    </submittedName>
</protein>
<organism evidence="1 2">
    <name type="scientific">Capsicum annuum</name>
    <name type="common">Capsicum pepper</name>
    <dbReference type="NCBI Taxonomy" id="4072"/>
    <lineage>
        <taxon>Eukaryota</taxon>
        <taxon>Viridiplantae</taxon>
        <taxon>Streptophyta</taxon>
        <taxon>Embryophyta</taxon>
        <taxon>Tracheophyta</taxon>
        <taxon>Spermatophyta</taxon>
        <taxon>Magnoliopsida</taxon>
        <taxon>eudicotyledons</taxon>
        <taxon>Gunneridae</taxon>
        <taxon>Pentapetalae</taxon>
        <taxon>asterids</taxon>
        <taxon>lamiids</taxon>
        <taxon>Solanales</taxon>
        <taxon>Solanaceae</taxon>
        <taxon>Solanoideae</taxon>
        <taxon>Capsiceae</taxon>
        <taxon>Capsicum</taxon>
    </lineage>
</organism>
<proteinExistence type="predicted"/>
<dbReference type="Gramene" id="PHT94819">
    <property type="protein sequence ID" value="PHT94819"/>
    <property type="gene ID" value="T459_02701"/>
</dbReference>
<name>A0A2G3AKQ0_CAPAN</name>
<dbReference type="AlphaFoldDB" id="A0A2G3AKQ0"/>
<reference evidence="1 2" key="1">
    <citation type="journal article" date="2014" name="Nat. Genet.">
        <title>Genome sequence of the hot pepper provides insights into the evolution of pungency in Capsicum species.</title>
        <authorList>
            <person name="Kim S."/>
            <person name="Park M."/>
            <person name="Yeom S.I."/>
            <person name="Kim Y.M."/>
            <person name="Lee J.M."/>
            <person name="Lee H.A."/>
            <person name="Seo E."/>
            <person name="Choi J."/>
            <person name="Cheong K."/>
            <person name="Kim K.T."/>
            <person name="Jung K."/>
            <person name="Lee G.W."/>
            <person name="Oh S.K."/>
            <person name="Bae C."/>
            <person name="Kim S.B."/>
            <person name="Lee H.Y."/>
            <person name="Kim S.Y."/>
            <person name="Kim M.S."/>
            <person name="Kang B.C."/>
            <person name="Jo Y.D."/>
            <person name="Yang H.B."/>
            <person name="Jeong H.J."/>
            <person name="Kang W.H."/>
            <person name="Kwon J.K."/>
            <person name="Shin C."/>
            <person name="Lim J.Y."/>
            <person name="Park J.H."/>
            <person name="Huh J.H."/>
            <person name="Kim J.S."/>
            <person name="Kim B.D."/>
            <person name="Cohen O."/>
            <person name="Paran I."/>
            <person name="Suh M.C."/>
            <person name="Lee S.B."/>
            <person name="Kim Y.K."/>
            <person name="Shin Y."/>
            <person name="Noh S.J."/>
            <person name="Park J."/>
            <person name="Seo Y.S."/>
            <person name="Kwon S.Y."/>
            <person name="Kim H.A."/>
            <person name="Park J.M."/>
            <person name="Kim H.J."/>
            <person name="Choi S.B."/>
            <person name="Bosland P.W."/>
            <person name="Reeves G."/>
            <person name="Jo S.H."/>
            <person name="Lee B.W."/>
            <person name="Cho H.T."/>
            <person name="Choi H.S."/>
            <person name="Lee M.S."/>
            <person name="Yu Y."/>
            <person name="Do Choi Y."/>
            <person name="Park B.S."/>
            <person name="van Deynze A."/>
            <person name="Ashrafi H."/>
            <person name="Hill T."/>
            <person name="Kim W.T."/>
            <person name="Pai H.S."/>
            <person name="Ahn H.K."/>
            <person name="Yeam I."/>
            <person name="Giovannoni J.J."/>
            <person name="Rose J.K."/>
            <person name="Sorensen I."/>
            <person name="Lee S.J."/>
            <person name="Kim R.W."/>
            <person name="Choi I.Y."/>
            <person name="Choi B.S."/>
            <person name="Lim J.S."/>
            <person name="Lee Y.H."/>
            <person name="Choi D."/>
        </authorList>
    </citation>
    <scope>NUCLEOTIDE SEQUENCE [LARGE SCALE GENOMIC DNA]</scope>
    <source>
        <strain evidence="2">cv. CM334</strain>
    </source>
</reference>
<keyword evidence="2" id="KW-1185">Reference proteome</keyword>
<dbReference type="Proteomes" id="UP000222542">
    <property type="component" value="Unassembled WGS sequence"/>
</dbReference>
<comment type="caution">
    <text evidence="1">The sequence shown here is derived from an EMBL/GenBank/DDBJ whole genome shotgun (WGS) entry which is preliminary data.</text>
</comment>
<dbReference type="EMBL" id="AYRZ02000001">
    <property type="protein sequence ID" value="PHT94819.1"/>
    <property type="molecule type" value="Genomic_DNA"/>
</dbReference>
<sequence length="80" mass="9253">MMLTEIPGSRSYLTYPSFSGCLAALEEDYRTTVWTYQKNGEDAELHNRDMDLKVSNRYDEFEVQDQSPIELSRARVITAV</sequence>
<reference evidence="1 2" key="2">
    <citation type="journal article" date="2017" name="Genome Biol.">
        <title>New reference genome sequences of hot pepper reveal the massive evolution of plant disease-resistance genes by retroduplication.</title>
        <authorList>
            <person name="Kim S."/>
            <person name="Park J."/>
            <person name="Yeom S.I."/>
            <person name="Kim Y.M."/>
            <person name="Seo E."/>
            <person name="Kim K.T."/>
            <person name="Kim M.S."/>
            <person name="Lee J.M."/>
            <person name="Cheong K."/>
            <person name="Shin H.S."/>
            <person name="Kim S.B."/>
            <person name="Han K."/>
            <person name="Lee J."/>
            <person name="Park M."/>
            <person name="Lee H.A."/>
            <person name="Lee H.Y."/>
            <person name="Lee Y."/>
            <person name="Oh S."/>
            <person name="Lee J.H."/>
            <person name="Choi E."/>
            <person name="Choi E."/>
            <person name="Lee S.E."/>
            <person name="Jeon J."/>
            <person name="Kim H."/>
            <person name="Choi G."/>
            <person name="Song H."/>
            <person name="Lee J."/>
            <person name="Lee S.C."/>
            <person name="Kwon J.K."/>
            <person name="Lee H.Y."/>
            <person name="Koo N."/>
            <person name="Hong Y."/>
            <person name="Kim R.W."/>
            <person name="Kang W.H."/>
            <person name="Huh J.H."/>
            <person name="Kang B.C."/>
            <person name="Yang T.J."/>
            <person name="Lee Y.H."/>
            <person name="Bennetzen J.L."/>
            <person name="Choi D."/>
        </authorList>
    </citation>
    <scope>NUCLEOTIDE SEQUENCE [LARGE SCALE GENOMIC DNA]</scope>
    <source>
        <strain evidence="2">cv. CM334</strain>
    </source>
</reference>